<sequence length="346" mass="40884">MSDNAKKVEKQLKEIRISADVLFEVFKFCRPRMLGLKVALISDRFDRLVDEHFNLNEWSLGNLEIRRGKKEKDDAQIVKFVDGKVERRLPIPRKSLPGKVIGFERLKISYIDRNVIEFLQRIRRLFDSKKASLSIKTFDNQNRSWEIIWKKIWPLISASIFQLSLNPFDLDCWRKFFPTILDDCPKLHMIDYHSGVPKFPGDDSAGAFSEQVMAKWLHTPREDGLPKVLRCVYFMGAMEGVKNAFLNSFEQANFIIRLGHWGCFYWIVPFDVKNNLTGERLVFRRFNKEFSLLVRCPIERDEDKWAKWEKEAVEWLWNCVDINFEDNDIGDGRRKRRARGSKKGKK</sequence>
<accession>A0A914HB43</accession>
<dbReference type="WBParaSite" id="Gr19_v10_g15436.t1">
    <property type="protein sequence ID" value="Gr19_v10_g15436.t1"/>
    <property type="gene ID" value="Gr19_v10_g15436"/>
</dbReference>
<evidence type="ECO:0000313" key="2">
    <source>
        <dbReference type="WBParaSite" id="Gr19_v10_g15436.t1"/>
    </source>
</evidence>
<dbReference type="Proteomes" id="UP000887572">
    <property type="component" value="Unplaced"/>
</dbReference>
<proteinExistence type="predicted"/>
<dbReference type="WBParaSite" id="Gr19_v10_g15439.t1">
    <property type="protein sequence ID" value="Gr19_v10_g15439.t1"/>
    <property type="gene ID" value="Gr19_v10_g15439"/>
</dbReference>
<evidence type="ECO:0000313" key="3">
    <source>
        <dbReference type="WBParaSite" id="Gr19_v10_g15439.t1"/>
    </source>
</evidence>
<protein>
    <submittedName>
        <fullName evidence="2 3">F-box domain-containing protein</fullName>
    </submittedName>
</protein>
<reference evidence="2 3" key="1">
    <citation type="submission" date="2022-11" db="UniProtKB">
        <authorList>
            <consortium name="WormBaseParasite"/>
        </authorList>
    </citation>
    <scope>IDENTIFICATION</scope>
</reference>
<organism evidence="1 2">
    <name type="scientific">Globodera rostochiensis</name>
    <name type="common">Golden nematode worm</name>
    <name type="synonym">Heterodera rostochiensis</name>
    <dbReference type="NCBI Taxonomy" id="31243"/>
    <lineage>
        <taxon>Eukaryota</taxon>
        <taxon>Metazoa</taxon>
        <taxon>Ecdysozoa</taxon>
        <taxon>Nematoda</taxon>
        <taxon>Chromadorea</taxon>
        <taxon>Rhabditida</taxon>
        <taxon>Tylenchina</taxon>
        <taxon>Tylenchomorpha</taxon>
        <taxon>Tylenchoidea</taxon>
        <taxon>Heteroderidae</taxon>
        <taxon>Heteroderinae</taxon>
        <taxon>Globodera</taxon>
    </lineage>
</organism>
<keyword evidence="1" id="KW-1185">Reference proteome</keyword>
<name>A0A914HB43_GLORO</name>
<evidence type="ECO:0000313" key="1">
    <source>
        <dbReference type="Proteomes" id="UP000887572"/>
    </source>
</evidence>
<dbReference type="AlphaFoldDB" id="A0A914HB43"/>